<feature type="region of interest" description="Disordered" evidence="1">
    <location>
        <begin position="25"/>
        <end position="53"/>
    </location>
</feature>
<feature type="region of interest" description="Disordered" evidence="1">
    <location>
        <begin position="82"/>
        <end position="117"/>
    </location>
</feature>
<protein>
    <submittedName>
        <fullName evidence="2">Uncharacterized protein</fullName>
    </submittedName>
</protein>
<dbReference type="EMBL" id="JBEHCU010007694">
    <property type="protein sequence ID" value="KAL1392960.1"/>
    <property type="molecule type" value="Genomic_DNA"/>
</dbReference>
<sequence>MERSVRSNFHIPKMIAEPSRSLLDVTSSTQHDNEQQHYQENETRRSSSGCYSNYRHDAPEARCHGSPLRFEIAHNPNRSEMAASAIDSSSSVVTRLPPETKPTSAFTAGPGSGTIRPRQPDPCCRELRICCQHSRCLPR</sequence>
<gene>
    <name evidence="2" type="ORF">pipiens_000357</name>
</gene>
<evidence type="ECO:0000313" key="2">
    <source>
        <dbReference type="EMBL" id="KAL1392960.1"/>
    </source>
</evidence>
<organism evidence="2 3">
    <name type="scientific">Culex pipiens pipiens</name>
    <name type="common">Northern house mosquito</name>
    <dbReference type="NCBI Taxonomy" id="38569"/>
    <lineage>
        <taxon>Eukaryota</taxon>
        <taxon>Metazoa</taxon>
        <taxon>Ecdysozoa</taxon>
        <taxon>Arthropoda</taxon>
        <taxon>Hexapoda</taxon>
        <taxon>Insecta</taxon>
        <taxon>Pterygota</taxon>
        <taxon>Neoptera</taxon>
        <taxon>Endopterygota</taxon>
        <taxon>Diptera</taxon>
        <taxon>Nematocera</taxon>
        <taxon>Culicoidea</taxon>
        <taxon>Culicidae</taxon>
        <taxon>Culicinae</taxon>
        <taxon>Culicini</taxon>
        <taxon>Culex</taxon>
        <taxon>Culex</taxon>
    </lineage>
</organism>
<reference evidence="2 3" key="1">
    <citation type="submission" date="2024-05" db="EMBL/GenBank/DDBJ databases">
        <title>Culex pipiens pipiens assembly and annotation.</title>
        <authorList>
            <person name="Alout H."/>
            <person name="Durand T."/>
        </authorList>
    </citation>
    <scope>NUCLEOTIDE SEQUENCE [LARGE SCALE GENOMIC DNA]</scope>
    <source>
        <strain evidence="2">HA-2024</strain>
        <tissue evidence="2">Whole body</tissue>
    </source>
</reference>
<proteinExistence type="predicted"/>
<evidence type="ECO:0000256" key="1">
    <source>
        <dbReference type="SAM" id="MobiDB-lite"/>
    </source>
</evidence>
<feature type="non-terminal residue" evidence="2">
    <location>
        <position position="139"/>
    </location>
</feature>
<dbReference type="Proteomes" id="UP001562425">
    <property type="component" value="Unassembled WGS sequence"/>
</dbReference>
<dbReference type="AlphaFoldDB" id="A0ABD1D470"/>
<comment type="caution">
    <text evidence="2">The sequence shown here is derived from an EMBL/GenBank/DDBJ whole genome shotgun (WGS) entry which is preliminary data.</text>
</comment>
<feature type="compositionally biased region" description="Low complexity" evidence="1">
    <location>
        <begin position="82"/>
        <end position="91"/>
    </location>
</feature>
<evidence type="ECO:0000313" key="3">
    <source>
        <dbReference type="Proteomes" id="UP001562425"/>
    </source>
</evidence>
<feature type="compositionally biased region" description="Basic and acidic residues" evidence="1">
    <location>
        <begin position="31"/>
        <end position="45"/>
    </location>
</feature>
<keyword evidence="3" id="KW-1185">Reference proteome</keyword>
<accession>A0ABD1D470</accession>
<name>A0ABD1D470_CULPP</name>